<name>A0A4V3UPF3_9EURO</name>
<accession>A0A4V3UPF3</accession>
<evidence type="ECO:0000313" key="2">
    <source>
        <dbReference type="Proteomes" id="UP000308092"/>
    </source>
</evidence>
<evidence type="ECO:0000313" key="1">
    <source>
        <dbReference type="EMBL" id="THC94954.1"/>
    </source>
</evidence>
<organism evidence="1 2">
    <name type="scientific">Aspergillus tanneri</name>
    <dbReference type="NCBI Taxonomy" id="1220188"/>
    <lineage>
        <taxon>Eukaryota</taxon>
        <taxon>Fungi</taxon>
        <taxon>Dikarya</taxon>
        <taxon>Ascomycota</taxon>
        <taxon>Pezizomycotina</taxon>
        <taxon>Eurotiomycetes</taxon>
        <taxon>Eurotiomycetidae</taxon>
        <taxon>Eurotiales</taxon>
        <taxon>Aspergillaceae</taxon>
        <taxon>Aspergillus</taxon>
        <taxon>Aspergillus subgen. Circumdati</taxon>
    </lineage>
</organism>
<gene>
    <name evidence="1" type="ORF">EYZ11_005548</name>
</gene>
<proteinExistence type="predicted"/>
<dbReference type="AlphaFoldDB" id="A0A4V3UPF3"/>
<keyword evidence="2" id="KW-1185">Reference proteome</keyword>
<sequence>MAERSKADMFLPLFSTCV</sequence>
<dbReference type="VEuPathDB" id="FungiDB:EYZ11_005548"/>
<reference evidence="1 2" key="1">
    <citation type="submission" date="2019-03" db="EMBL/GenBank/DDBJ databases">
        <title>The genome sequence of a newly discovered highly antifungal drug resistant Aspergillus species, Aspergillus tanneri NIH 1004.</title>
        <authorList>
            <person name="Mounaud S."/>
            <person name="Singh I."/>
            <person name="Joardar V."/>
            <person name="Pakala S."/>
            <person name="Pakala S."/>
            <person name="Venepally P."/>
            <person name="Hoover J."/>
            <person name="Nierman W."/>
            <person name="Chung J."/>
            <person name="Losada L."/>
        </authorList>
    </citation>
    <scope>NUCLEOTIDE SEQUENCE [LARGE SCALE GENOMIC DNA]</scope>
    <source>
        <strain evidence="1 2">NIH1004</strain>
    </source>
</reference>
<dbReference type="Proteomes" id="UP000308092">
    <property type="component" value="Unassembled WGS sequence"/>
</dbReference>
<dbReference type="EMBL" id="SOSA01000180">
    <property type="protein sequence ID" value="THC94954.1"/>
    <property type="molecule type" value="Genomic_DNA"/>
</dbReference>
<protein>
    <submittedName>
        <fullName evidence="1">Uncharacterized protein</fullName>
    </submittedName>
</protein>
<comment type="caution">
    <text evidence="1">The sequence shown here is derived from an EMBL/GenBank/DDBJ whole genome shotgun (WGS) entry which is preliminary data.</text>
</comment>